<feature type="compositionally biased region" description="Low complexity" evidence="1">
    <location>
        <begin position="189"/>
        <end position="198"/>
    </location>
</feature>
<dbReference type="RefSeq" id="WP_345424282.1">
    <property type="nucleotide sequence ID" value="NZ_BAABGT010000086.1"/>
</dbReference>
<gene>
    <name evidence="2" type="ORF">GCM10023175_53220</name>
</gene>
<organism evidence="2 3">
    <name type="scientific">Pseudonocardia xishanensis</name>
    <dbReference type="NCBI Taxonomy" id="630995"/>
    <lineage>
        <taxon>Bacteria</taxon>
        <taxon>Bacillati</taxon>
        <taxon>Actinomycetota</taxon>
        <taxon>Actinomycetes</taxon>
        <taxon>Pseudonocardiales</taxon>
        <taxon>Pseudonocardiaceae</taxon>
        <taxon>Pseudonocardia</taxon>
    </lineage>
</organism>
<proteinExistence type="predicted"/>
<evidence type="ECO:0000313" key="3">
    <source>
        <dbReference type="Proteomes" id="UP001501598"/>
    </source>
</evidence>
<dbReference type="Proteomes" id="UP001501598">
    <property type="component" value="Unassembled WGS sequence"/>
</dbReference>
<sequence>MTVDGRTYGSRSDAGQAVMNRLLLSLNRPGGNTTINGVAELGGLTFDATILRSELKKGYELSIAGVIRARTEGSLRELQDAKPASLAVRMENRLHDLDRVLDDEKSGLTDARHEIERATAQLEQPFPQAEDLAAARRRVTEIEAQLNALAAPAPVEPDPAAPGSGAAPSPEPVEVGAPASSDGELVVHPAATAAAALTPPCPRPRQDGGDHGTGSAPPSPRGEPTLRRGTRPVTTEPPRSGR</sequence>
<protein>
    <submittedName>
        <fullName evidence="2">Uncharacterized protein</fullName>
    </submittedName>
</protein>
<accession>A0ABP8RYI2</accession>
<feature type="region of interest" description="Disordered" evidence="1">
    <location>
        <begin position="149"/>
        <end position="242"/>
    </location>
</feature>
<reference evidence="3" key="1">
    <citation type="journal article" date="2019" name="Int. J. Syst. Evol. Microbiol.">
        <title>The Global Catalogue of Microorganisms (GCM) 10K type strain sequencing project: providing services to taxonomists for standard genome sequencing and annotation.</title>
        <authorList>
            <consortium name="The Broad Institute Genomics Platform"/>
            <consortium name="The Broad Institute Genome Sequencing Center for Infectious Disease"/>
            <person name="Wu L."/>
            <person name="Ma J."/>
        </authorList>
    </citation>
    <scope>NUCLEOTIDE SEQUENCE [LARGE SCALE GENOMIC DNA]</scope>
    <source>
        <strain evidence="3">JCM 17906</strain>
    </source>
</reference>
<evidence type="ECO:0000256" key="1">
    <source>
        <dbReference type="SAM" id="MobiDB-lite"/>
    </source>
</evidence>
<evidence type="ECO:0000313" key="2">
    <source>
        <dbReference type="EMBL" id="GAA4554713.1"/>
    </source>
</evidence>
<dbReference type="EMBL" id="BAABGT010000086">
    <property type="protein sequence ID" value="GAA4554713.1"/>
    <property type="molecule type" value="Genomic_DNA"/>
</dbReference>
<name>A0ABP8RYI2_9PSEU</name>
<comment type="caution">
    <text evidence="2">The sequence shown here is derived from an EMBL/GenBank/DDBJ whole genome shotgun (WGS) entry which is preliminary data.</text>
</comment>
<keyword evidence="3" id="KW-1185">Reference proteome</keyword>